<dbReference type="Proteomes" id="UP001608902">
    <property type="component" value="Unassembled WGS sequence"/>
</dbReference>
<gene>
    <name evidence="2" type="ORF">AB6A40_007507</name>
</gene>
<keyword evidence="1" id="KW-0732">Signal</keyword>
<name>A0ABD6ELE9_9BILA</name>
<organism evidence="2 3">
    <name type="scientific">Gnathostoma spinigerum</name>
    <dbReference type="NCBI Taxonomy" id="75299"/>
    <lineage>
        <taxon>Eukaryota</taxon>
        <taxon>Metazoa</taxon>
        <taxon>Ecdysozoa</taxon>
        <taxon>Nematoda</taxon>
        <taxon>Chromadorea</taxon>
        <taxon>Rhabditida</taxon>
        <taxon>Spirurina</taxon>
        <taxon>Gnathostomatomorpha</taxon>
        <taxon>Gnathostomatoidea</taxon>
        <taxon>Gnathostomatidae</taxon>
        <taxon>Gnathostoma</taxon>
    </lineage>
</organism>
<dbReference type="EMBL" id="JBGFUD010006101">
    <property type="protein sequence ID" value="MFH4980798.1"/>
    <property type="molecule type" value="Genomic_DNA"/>
</dbReference>
<proteinExistence type="predicted"/>
<dbReference type="AlphaFoldDB" id="A0ABD6ELE9"/>
<accession>A0ABD6ELE9</accession>
<evidence type="ECO:0000313" key="2">
    <source>
        <dbReference type="EMBL" id="MFH4980798.1"/>
    </source>
</evidence>
<sequence length="105" mass="11722">MIYHFALLCTSLAVCWSMLLPDGDEIGGGSEQQPLMSTEFRNHLLPLARLSLRNPVLNAAFSRFSKRYDNCLLNVGTSQGCDFSDFLYAKTQANKFRGFAGPGRR</sequence>
<evidence type="ECO:0000313" key="3">
    <source>
        <dbReference type="Proteomes" id="UP001608902"/>
    </source>
</evidence>
<protein>
    <submittedName>
        <fullName evidence="2">Uncharacterized protein</fullName>
    </submittedName>
</protein>
<feature type="chain" id="PRO_5044781807" evidence="1">
    <location>
        <begin position="18"/>
        <end position="105"/>
    </location>
</feature>
<comment type="caution">
    <text evidence="2">The sequence shown here is derived from an EMBL/GenBank/DDBJ whole genome shotgun (WGS) entry which is preliminary data.</text>
</comment>
<keyword evidence="3" id="KW-1185">Reference proteome</keyword>
<reference evidence="2 3" key="1">
    <citation type="submission" date="2024-08" db="EMBL/GenBank/DDBJ databases">
        <title>Gnathostoma spinigerum genome.</title>
        <authorList>
            <person name="Gonzalez-Bertolin B."/>
            <person name="Monzon S."/>
            <person name="Zaballos A."/>
            <person name="Jimenez P."/>
            <person name="Dekumyoy P."/>
            <person name="Varona S."/>
            <person name="Cuesta I."/>
            <person name="Sumanam S."/>
            <person name="Adisakwattana P."/>
            <person name="Gasser R.B."/>
            <person name="Hernandez-Gonzalez A."/>
            <person name="Young N.D."/>
            <person name="Perteguer M.J."/>
        </authorList>
    </citation>
    <scope>NUCLEOTIDE SEQUENCE [LARGE SCALE GENOMIC DNA]</scope>
    <source>
        <strain evidence="2">AL3</strain>
        <tissue evidence="2">Liver</tissue>
    </source>
</reference>
<evidence type="ECO:0000256" key="1">
    <source>
        <dbReference type="SAM" id="SignalP"/>
    </source>
</evidence>
<feature type="signal peptide" evidence="1">
    <location>
        <begin position="1"/>
        <end position="17"/>
    </location>
</feature>